<accession>A0AAV4G5K0</accession>
<organism evidence="1 2">
    <name type="scientific">Elysia marginata</name>
    <dbReference type="NCBI Taxonomy" id="1093978"/>
    <lineage>
        <taxon>Eukaryota</taxon>
        <taxon>Metazoa</taxon>
        <taxon>Spiralia</taxon>
        <taxon>Lophotrochozoa</taxon>
        <taxon>Mollusca</taxon>
        <taxon>Gastropoda</taxon>
        <taxon>Heterobranchia</taxon>
        <taxon>Euthyneura</taxon>
        <taxon>Panpulmonata</taxon>
        <taxon>Sacoglossa</taxon>
        <taxon>Placobranchoidea</taxon>
        <taxon>Plakobranchidae</taxon>
        <taxon>Elysia</taxon>
    </lineage>
</organism>
<gene>
    <name evidence="1" type="ORF">ElyMa_005908200</name>
</gene>
<name>A0AAV4G5K0_9GAST</name>
<dbReference type="AlphaFoldDB" id="A0AAV4G5K0"/>
<reference evidence="1 2" key="1">
    <citation type="journal article" date="2021" name="Elife">
        <title>Chloroplast acquisition without the gene transfer in kleptoplastic sea slugs, Plakobranchus ocellatus.</title>
        <authorList>
            <person name="Maeda T."/>
            <person name="Takahashi S."/>
            <person name="Yoshida T."/>
            <person name="Shimamura S."/>
            <person name="Takaki Y."/>
            <person name="Nagai Y."/>
            <person name="Toyoda A."/>
            <person name="Suzuki Y."/>
            <person name="Arimoto A."/>
            <person name="Ishii H."/>
            <person name="Satoh N."/>
            <person name="Nishiyama T."/>
            <person name="Hasebe M."/>
            <person name="Maruyama T."/>
            <person name="Minagawa J."/>
            <person name="Obokata J."/>
            <person name="Shigenobu S."/>
        </authorList>
    </citation>
    <scope>NUCLEOTIDE SEQUENCE [LARGE SCALE GENOMIC DNA]</scope>
</reference>
<keyword evidence="2" id="KW-1185">Reference proteome</keyword>
<protein>
    <submittedName>
        <fullName evidence="1">Uncharacterized protein</fullName>
    </submittedName>
</protein>
<evidence type="ECO:0000313" key="1">
    <source>
        <dbReference type="EMBL" id="GFR80833.1"/>
    </source>
</evidence>
<proteinExistence type="predicted"/>
<comment type="caution">
    <text evidence="1">The sequence shown here is derived from an EMBL/GenBank/DDBJ whole genome shotgun (WGS) entry which is preliminary data.</text>
</comment>
<dbReference type="Proteomes" id="UP000762676">
    <property type="component" value="Unassembled WGS sequence"/>
</dbReference>
<dbReference type="EMBL" id="BMAT01011867">
    <property type="protein sequence ID" value="GFR80833.1"/>
    <property type="molecule type" value="Genomic_DNA"/>
</dbReference>
<sequence length="186" mass="21380">MDPLYSYGSAQNHILKQLDPIHHPGLRLALGAFRTSPVKSLYAETEECSLALRRQKLSMDYYWKIKYLPNNPCYNSISNAALPELFAKSNTVPPFGTRTLLDILNAELDPKRRDDRCERIPAPWEEHNITFDRSLTSLKKEDTSEMVVRQEYAQPREKYAAYNEAFTYGSKKEKVAATSSYPKDPD</sequence>
<evidence type="ECO:0000313" key="2">
    <source>
        <dbReference type="Proteomes" id="UP000762676"/>
    </source>
</evidence>